<protein>
    <submittedName>
        <fullName evidence="1">Uncharacterized protein</fullName>
    </submittedName>
</protein>
<keyword evidence="2" id="KW-1185">Reference proteome</keyword>
<name>A0AAN9PNN1_CANGL</name>
<comment type="caution">
    <text evidence="1">The sequence shown here is derived from an EMBL/GenBank/DDBJ whole genome shotgun (WGS) entry which is preliminary data.</text>
</comment>
<dbReference type="EMBL" id="JAYMYQ010000011">
    <property type="protein sequence ID" value="KAK7304669.1"/>
    <property type="molecule type" value="Genomic_DNA"/>
</dbReference>
<reference evidence="1 2" key="1">
    <citation type="submission" date="2024-01" db="EMBL/GenBank/DDBJ databases">
        <title>The genomes of 5 underutilized Papilionoideae crops provide insights into root nodulation and disease resistanc.</title>
        <authorList>
            <person name="Jiang F."/>
        </authorList>
    </citation>
    <scope>NUCLEOTIDE SEQUENCE [LARGE SCALE GENOMIC DNA]</scope>
    <source>
        <strain evidence="1">LVBAO_FW01</strain>
        <tissue evidence="1">Leaves</tissue>
    </source>
</reference>
<evidence type="ECO:0000313" key="2">
    <source>
        <dbReference type="Proteomes" id="UP001367508"/>
    </source>
</evidence>
<organism evidence="1 2">
    <name type="scientific">Canavalia gladiata</name>
    <name type="common">Sword bean</name>
    <name type="synonym">Dolichos gladiatus</name>
    <dbReference type="NCBI Taxonomy" id="3824"/>
    <lineage>
        <taxon>Eukaryota</taxon>
        <taxon>Viridiplantae</taxon>
        <taxon>Streptophyta</taxon>
        <taxon>Embryophyta</taxon>
        <taxon>Tracheophyta</taxon>
        <taxon>Spermatophyta</taxon>
        <taxon>Magnoliopsida</taxon>
        <taxon>eudicotyledons</taxon>
        <taxon>Gunneridae</taxon>
        <taxon>Pentapetalae</taxon>
        <taxon>rosids</taxon>
        <taxon>fabids</taxon>
        <taxon>Fabales</taxon>
        <taxon>Fabaceae</taxon>
        <taxon>Papilionoideae</taxon>
        <taxon>50 kb inversion clade</taxon>
        <taxon>NPAAA clade</taxon>
        <taxon>indigoferoid/millettioid clade</taxon>
        <taxon>Phaseoleae</taxon>
        <taxon>Canavalia</taxon>
    </lineage>
</organism>
<gene>
    <name evidence="1" type="ORF">VNO77_42554</name>
</gene>
<dbReference type="AlphaFoldDB" id="A0AAN9PNN1"/>
<evidence type="ECO:0000313" key="1">
    <source>
        <dbReference type="EMBL" id="KAK7304669.1"/>
    </source>
</evidence>
<accession>A0AAN9PNN1</accession>
<sequence>MGTCTSCSWFSNWTFAVSIEDLSVAICDYGKAQRNNLLRASKANKKNSLILQNMLVINGDEGLNLS</sequence>
<dbReference type="Proteomes" id="UP001367508">
    <property type="component" value="Unassembled WGS sequence"/>
</dbReference>
<proteinExistence type="predicted"/>